<feature type="domain" description="Reverse transcriptase" evidence="1">
    <location>
        <begin position="1"/>
        <end position="283"/>
    </location>
</feature>
<name>A0A2N9G1N5_FAGSY</name>
<evidence type="ECO:0000313" key="2">
    <source>
        <dbReference type="EMBL" id="SPC93004.1"/>
    </source>
</evidence>
<dbReference type="Pfam" id="PF13966">
    <property type="entry name" value="zf-RVT"/>
    <property type="match status" value="1"/>
</dbReference>
<dbReference type="PANTHER" id="PTHR33116">
    <property type="entry name" value="REVERSE TRANSCRIPTASE ZINC-BINDING DOMAIN-CONTAINING PROTEIN-RELATED-RELATED"/>
    <property type="match status" value="1"/>
</dbReference>
<gene>
    <name evidence="2" type="ORF">FSB_LOCUS20886</name>
</gene>
<dbReference type="PROSITE" id="PS50878">
    <property type="entry name" value="RT_POL"/>
    <property type="match status" value="1"/>
</dbReference>
<dbReference type="Pfam" id="PF00078">
    <property type="entry name" value="RVT_1"/>
    <property type="match status" value="1"/>
</dbReference>
<dbReference type="CDD" id="cd01650">
    <property type="entry name" value="RT_nLTR_like"/>
    <property type="match status" value="1"/>
</dbReference>
<dbReference type="InterPro" id="IPR000477">
    <property type="entry name" value="RT_dom"/>
</dbReference>
<dbReference type="InterPro" id="IPR026960">
    <property type="entry name" value="RVT-Znf"/>
</dbReference>
<dbReference type="SUPFAM" id="SSF56672">
    <property type="entry name" value="DNA/RNA polymerases"/>
    <property type="match status" value="1"/>
</dbReference>
<dbReference type="AlphaFoldDB" id="A0A2N9G1N5"/>
<accession>A0A2N9G1N5</accession>
<dbReference type="InterPro" id="IPR043502">
    <property type="entry name" value="DNA/RNA_pol_sf"/>
</dbReference>
<proteinExistence type="predicted"/>
<organism evidence="2">
    <name type="scientific">Fagus sylvatica</name>
    <name type="common">Beechnut</name>
    <dbReference type="NCBI Taxonomy" id="28930"/>
    <lineage>
        <taxon>Eukaryota</taxon>
        <taxon>Viridiplantae</taxon>
        <taxon>Streptophyta</taxon>
        <taxon>Embryophyta</taxon>
        <taxon>Tracheophyta</taxon>
        <taxon>Spermatophyta</taxon>
        <taxon>Magnoliopsida</taxon>
        <taxon>eudicotyledons</taxon>
        <taxon>Gunneridae</taxon>
        <taxon>Pentapetalae</taxon>
        <taxon>rosids</taxon>
        <taxon>fabids</taxon>
        <taxon>Fagales</taxon>
        <taxon>Fagaceae</taxon>
        <taxon>Fagus</taxon>
    </lineage>
</organism>
<dbReference type="PANTHER" id="PTHR33116:SF86">
    <property type="entry name" value="REVERSE TRANSCRIPTASE DOMAIN-CONTAINING PROTEIN"/>
    <property type="match status" value="1"/>
</dbReference>
<sequence>MNNMLLEDFNSEEVSQALKQMYPTKAPGPDGMSAVFYQTYWDIVGPEILANRLKKVLPYVISESQSAFVPGRLITDNVLVAFEVMHSMSLKRIGRRGQMALKLDMSKAYDRVEWVFVEAIMRRLGFAEDWINLIMMCLKSVSYSVLINGEQHGYFKASRGIRQGDSLSPYLFLLCAEGLSFLLRKAVMEKKISGVAASRGGPKLTHLFFADDSLLFCQATMANCLAVSHILQQYEMVSGQQLNRAKTSLFFTRNTSSDMRSQIQEVFQVPEIKSHEKYLGLPSFIGRSKNAAFGELKGRVWRRMSGWKEKFLSNGGREVLIKAVAQAIPTYTMSCFKLPDELCQDLNTMFCNFWWGHHDKSKKAHWIRWKKLCTSKEVGGMGFRDLKFFNMALLAKQGWRLLQQPQSLIFKVLKAKYFPLCDFLEASIGHRPSYAWRSIASARAVLNLGLRWHIGDGKSVRITKDPWLPLSSPSFSLSAQNVVDSTERVSVLIHEDSQSWNREAIYGLFSEWEASVICSIPLPPRPKPDRLFWNDTKTGIFTVKSAYHLQMRAQSAATEGECSSVGKDRKFWKFLWSMSIPPKVKAFLWRACLGILPTNELLCRRHLKKDGLCPCCLIDVESVAHCLWSCTAANDVWLETGLKLQKWDRFIPSFFDLMMFLPTRLSQEELNYCSRASWSRFQLRGMQGQNGGETLNQRSSGDRWRPPSVGRYKVNWAISCVPNSQVWFVGVLVRDNSSSVLAAMCHKVQLLPCGIHPRIGACIQVLQFVLDMGFFDIELEGPEIAMLKNAHSLALGVSVEDMWLEEICNFIFQFRHLTVSLASPSTNSAALALVQYGASHQLQHVWLEQVPSAIQGVL</sequence>
<reference evidence="2" key="1">
    <citation type="submission" date="2018-02" db="EMBL/GenBank/DDBJ databases">
        <authorList>
            <person name="Cohen D.B."/>
            <person name="Kent A.D."/>
        </authorList>
    </citation>
    <scope>NUCLEOTIDE SEQUENCE</scope>
</reference>
<protein>
    <recommendedName>
        <fullName evidence="1">Reverse transcriptase domain-containing protein</fullName>
    </recommendedName>
</protein>
<evidence type="ECO:0000259" key="1">
    <source>
        <dbReference type="PROSITE" id="PS50878"/>
    </source>
</evidence>
<dbReference type="EMBL" id="OIVN01001352">
    <property type="protein sequence ID" value="SPC93004.1"/>
    <property type="molecule type" value="Genomic_DNA"/>
</dbReference>